<keyword evidence="1" id="KW-0812">Transmembrane</keyword>
<dbReference type="Proteomes" id="UP001497512">
    <property type="component" value="Chromosome 12"/>
</dbReference>
<evidence type="ECO:0000259" key="3">
    <source>
        <dbReference type="Pfam" id="PF01926"/>
    </source>
</evidence>
<organism evidence="4 5">
    <name type="scientific">Sphagnum troendelagicum</name>
    <dbReference type="NCBI Taxonomy" id="128251"/>
    <lineage>
        <taxon>Eukaryota</taxon>
        <taxon>Viridiplantae</taxon>
        <taxon>Streptophyta</taxon>
        <taxon>Embryophyta</taxon>
        <taxon>Bryophyta</taxon>
        <taxon>Sphagnophytina</taxon>
        <taxon>Sphagnopsida</taxon>
        <taxon>Sphagnales</taxon>
        <taxon>Sphagnaceae</taxon>
        <taxon>Sphagnum</taxon>
    </lineage>
</organism>
<evidence type="ECO:0008006" key="6">
    <source>
        <dbReference type="Google" id="ProtNLM"/>
    </source>
</evidence>
<accession>A0ABP0TJ96</accession>
<proteinExistence type="predicted"/>
<sequence>MATTPPVMLYASGANYRFRKEDLSRAMFCAQVVSHEDDDGAQKFLEQSQQTHPGIQFDKIHMSLDYGDKEQKFLVAYANDATFIAFRGTKTLKDVTDTFQFDDNCKRQFHKVFLKRSDVFNAGTGPHVPIFELLSKSERRIILCGHGAGGAVSHMILLRFLLYHGESSHIKDHPNSIISIAFGAPHVCDQNVAEEVNINSNFKERFINFVNEADPVPRLLHNLRGTVAAGLRAQGTELFNTPDAKSWKNLVDHLTSNDTKETNPPKFHPIGQYAFLGTGPPVRVLPAGGDIVGARLQQLDFSHGNLKYHTATSYDTALVNANLIDNPSFPIPSESRPFPTITRPGPEVEDKKFRAIDAGGRCVILQGRNLSFLRKTVTLNGIECDIIHQSDSELCVMDPLGQGPSNAMIWTWFGQIPVPISENGEATTDPDSAANLFPKIVQTWVLMAKVLPRNGGDSWEKHQVRLDNIVECVNEGVVPKIKLSSHLKNIRRGKGDISEHIKDAVNMGNEVKKFMQTSLQIDYKPTFTLDKGIKLSAHPFSTGFAAMGAPHFAGTAGTAGTVVAAGTAAAAAALPIVGWILIGIGLATFLGGVAYAVYKTVKGYHKLINSTDAVLDLAIKEVLRWQCSATHKGNSTEAVSKEKKLELLVDKAPDQFKTWVETLHSTHNSTIQLKSDEFQEATPESMFRFLKRIKIVTESRSIYRDTVAGKCFVGILGAEDIGKSTFITKALVRNKSTGPLPEVGMGMNDHTKIPQLYQAEKNLWLVDFPGGNSVEDYGNYWQHFSALPSFVVLLLQFKGDLKQDQKDMYNKMKDALNTKKIIVAFNKVDSIRPDAYKKKLTIRQYFKAQREKTSKALGCHEDKIHYLCLNPDPELPRRFKELKEQGVLGFEDFYGKVLDNVNKWQLQSL</sequence>
<dbReference type="InterPro" id="IPR006073">
    <property type="entry name" value="GTP-bd"/>
</dbReference>
<dbReference type="EMBL" id="OZ019904">
    <property type="protein sequence ID" value="CAK9198073.1"/>
    <property type="molecule type" value="Genomic_DNA"/>
</dbReference>
<dbReference type="PANTHER" id="PTHR14143:SF1">
    <property type="entry name" value="IRG-TYPE G DOMAIN-CONTAINING PROTEIN"/>
    <property type="match status" value="1"/>
</dbReference>
<keyword evidence="1" id="KW-1133">Transmembrane helix</keyword>
<name>A0ABP0TJ96_9BRYO</name>
<protein>
    <recommendedName>
        <fullName evidence="6">Fungal lipase-like domain-containing protein</fullName>
    </recommendedName>
</protein>
<evidence type="ECO:0000259" key="2">
    <source>
        <dbReference type="Pfam" id="PF01764"/>
    </source>
</evidence>
<feature type="domain" description="Fungal lipase-type" evidence="2">
    <location>
        <begin position="83"/>
        <end position="219"/>
    </location>
</feature>
<gene>
    <name evidence="4" type="ORF">CSSPTR1EN2_LOCUS4254</name>
</gene>
<dbReference type="InterPro" id="IPR029058">
    <property type="entry name" value="AB_hydrolase_fold"/>
</dbReference>
<keyword evidence="1" id="KW-0472">Membrane</keyword>
<dbReference type="PANTHER" id="PTHR14143">
    <property type="entry name" value="INTERFERON-INDUCIBLE GTPASE FAMILY MEMBER"/>
    <property type="match status" value="1"/>
</dbReference>
<dbReference type="Pfam" id="PF01764">
    <property type="entry name" value="Lipase_3"/>
    <property type="match status" value="1"/>
</dbReference>
<reference evidence="4" key="1">
    <citation type="submission" date="2024-02" db="EMBL/GenBank/DDBJ databases">
        <authorList>
            <consortium name="ELIXIR-Norway"/>
            <consortium name="Elixir Norway"/>
        </authorList>
    </citation>
    <scope>NUCLEOTIDE SEQUENCE</scope>
</reference>
<dbReference type="InterPro" id="IPR002921">
    <property type="entry name" value="Fungal_lipase-type"/>
</dbReference>
<dbReference type="Gene3D" id="3.40.50.1820">
    <property type="entry name" value="alpha/beta hydrolase"/>
    <property type="match status" value="1"/>
</dbReference>
<keyword evidence="5" id="KW-1185">Reference proteome</keyword>
<dbReference type="InterPro" id="IPR027417">
    <property type="entry name" value="P-loop_NTPase"/>
</dbReference>
<dbReference type="CDD" id="cd00882">
    <property type="entry name" value="Ras_like_GTPase"/>
    <property type="match status" value="1"/>
</dbReference>
<evidence type="ECO:0000313" key="4">
    <source>
        <dbReference type="EMBL" id="CAK9198073.1"/>
    </source>
</evidence>
<evidence type="ECO:0000313" key="5">
    <source>
        <dbReference type="Proteomes" id="UP001497512"/>
    </source>
</evidence>
<dbReference type="CDD" id="cd00603">
    <property type="entry name" value="IPT_PCSR"/>
    <property type="match status" value="1"/>
</dbReference>
<dbReference type="Gene3D" id="3.40.50.300">
    <property type="entry name" value="P-loop containing nucleotide triphosphate hydrolases"/>
    <property type="match status" value="1"/>
</dbReference>
<feature type="domain" description="G" evidence="3">
    <location>
        <begin position="713"/>
        <end position="827"/>
    </location>
</feature>
<evidence type="ECO:0000256" key="1">
    <source>
        <dbReference type="SAM" id="Phobius"/>
    </source>
</evidence>
<feature type="transmembrane region" description="Helical" evidence="1">
    <location>
        <begin position="576"/>
        <end position="598"/>
    </location>
</feature>
<dbReference type="SUPFAM" id="SSF53474">
    <property type="entry name" value="alpha/beta-Hydrolases"/>
    <property type="match status" value="1"/>
</dbReference>
<dbReference type="Pfam" id="PF01926">
    <property type="entry name" value="MMR_HSR1"/>
    <property type="match status" value="1"/>
</dbReference>
<dbReference type="SUPFAM" id="SSF52540">
    <property type="entry name" value="P-loop containing nucleoside triphosphate hydrolases"/>
    <property type="match status" value="1"/>
</dbReference>